<keyword evidence="8" id="KW-1185">Reference proteome</keyword>
<keyword evidence="3 7" id="KW-0418">Kinase</keyword>
<dbReference type="InterPro" id="IPR000719">
    <property type="entry name" value="Prot_kinase_dom"/>
</dbReference>
<dbReference type="GO" id="GO:0005524">
    <property type="term" value="F:ATP binding"/>
    <property type="evidence" value="ECO:0007669"/>
    <property type="project" value="UniProtKB-KW"/>
</dbReference>
<evidence type="ECO:0000256" key="5">
    <source>
        <dbReference type="SAM" id="Phobius"/>
    </source>
</evidence>
<dbReference type="PANTHER" id="PTHR43289">
    <property type="entry name" value="MITOGEN-ACTIVATED PROTEIN KINASE KINASE KINASE 20-RELATED"/>
    <property type="match status" value="1"/>
</dbReference>
<keyword evidence="5" id="KW-0472">Membrane</keyword>
<dbReference type="AlphaFoldDB" id="A0A9X2NNB6"/>
<evidence type="ECO:0000259" key="6">
    <source>
        <dbReference type="PROSITE" id="PS50011"/>
    </source>
</evidence>
<feature type="transmembrane region" description="Helical" evidence="5">
    <location>
        <begin position="286"/>
        <end position="306"/>
    </location>
</feature>
<keyword evidence="1" id="KW-0808">Transferase</keyword>
<dbReference type="GO" id="GO:0004674">
    <property type="term" value="F:protein serine/threonine kinase activity"/>
    <property type="evidence" value="ECO:0007669"/>
    <property type="project" value="TreeGrafter"/>
</dbReference>
<reference evidence="7" key="1">
    <citation type="submission" date="2022-06" db="EMBL/GenBank/DDBJ databases">
        <title>Amycolatopsis iheyaensis sp. nov., a new species of the genus Amycolatopsis isolated from soil in Iheya island, Japan.</title>
        <authorList>
            <person name="Ngamcharungchit C."/>
            <person name="Kanto H."/>
            <person name="Take A."/>
            <person name="Intra B."/>
            <person name="Matsumoto A."/>
            <person name="Panbangred W."/>
            <person name="Inahashi Y."/>
        </authorList>
    </citation>
    <scope>NUCLEOTIDE SEQUENCE</scope>
    <source>
        <strain evidence="7">OK19-0408</strain>
    </source>
</reference>
<evidence type="ECO:0000256" key="4">
    <source>
        <dbReference type="ARBA" id="ARBA00022840"/>
    </source>
</evidence>
<keyword evidence="5" id="KW-0812">Transmembrane</keyword>
<evidence type="ECO:0000313" key="7">
    <source>
        <dbReference type="EMBL" id="MCR6489632.1"/>
    </source>
</evidence>
<dbReference type="Gene3D" id="1.10.510.10">
    <property type="entry name" value="Transferase(Phosphotransferase) domain 1"/>
    <property type="match status" value="1"/>
</dbReference>
<dbReference type="EMBL" id="JAMXQV010000034">
    <property type="protein sequence ID" value="MCR6489632.1"/>
    <property type="molecule type" value="Genomic_DNA"/>
</dbReference>
<dbReference type="Pfam" id="PF00069">
    <property type="entry name" value="Pkinase"/>
    <property type="match status" value="1"/>
</dbReference>
<dbReference type="PROSITE" id="PS50011">
    <property type="entry name" value="PROTEIN_KINASE_DOM"/>
    <property type="match status" value="1"/>
</dbReference>
<dbReference type="SUPFAM" id="SSF56112">
    <property type="entry name" value="Protein kinase-like (PK-like)"/>
    <property type="match status" value="1"/>
</dbReference>
<organism evidence="7 8">
    <name type="scientific">Amycolatopsis iheyensis</name>
    <dbReference type="NCBI Taxonomy" id="2945988"/>
    <lineage>
        <taxon>Bacteria</taxon>
        <taxon>Bacillati</taxon>
        <taxon>Actinomycetota</taxon>
        <taxon>Actinomycetes</taxon>
        <taxon>Pseudonocardiales</taxon>
        <taxon>Pseudonocardiaceae</taxon>
        <taxon>Amycolatopsis</taxon>
    </lineage>
</organism>
<gene>
    <name evidence="7" type="ORF">M8542_43140</name>
</gene>
<proteinExistence type="predicted"/>
<dbReference type="InterPro" id="IPR011009">
    <property type="entry name" value="Kinase-like_dom_sf"/>
</dbReference>
<protein>
    <submittedName>
        <fullName evidence="7">Protein kinase</fullName>
    </submittedName>
</protein>
<dbReference type="Proteomes" id="UP001144096">
    <property type="component" value="Unassembled WGS sequence"/>
</dbReference>
<evidence type="ECO:0000256" key="2">
    <source>
        <dbReference type="ARBA" id="ARBA00022741"/>
    </source>
</evidence>
<dbReference type="RefSeq" id="WP_257926193.1">
    <property type="nucleotide sequence ID" value="NZ_JAMXQV010000034.1"/>
</dbReference>
<accession>A0A9X2NNB6</accession>
<dbReference type="SMART" id="SM00220">
    <property type="entry name" value="S_TKc"/>
    <property type="match status" value="1"/>
</dbReference>
<evidence type="ECO:0000313" key="8">
    <source>
        <dbReference type="Proteomes" id="UP001144096"/>
    </source>
</evidence>
<feature type="domain" description="Protein kinase" evidence="6">
    <location>
        <begin position="3"/>
        <end position="258"/>
    </location>
</feature>
<keyword evidence="4" id="KW-0067">ATP-binding</keyword>
<evidence type="ECO:0000256" key="1">
    <source>
        <dbReference type="ARBA" id="ARBA00022679"/>
    </source>
</evidence>
<name>A0A9X2NNB6_9PSEU</name>
<evidence type="ECO:0000256" key="3">
    <source>
        <dbReference type="ARBA" id="ARBA00022777"/>
    </source>
</evidence>
<keyword evidence="5" id="KW-1133">Transmembrane helix</keyword>
<comment type="caution">
    <text evidence="7">The sequence shown here is derived from an EMBL/GenBank/DDBJ whole genome shotgun (WGS) entry which is preliminary data.</text>
</comment>
<dbReference type="PANTHER" id="PTHR43289:SF34">
    <property type="entry name" value="SERINE_THREONINE-PROTEIN KINASE YBDM-RELATED"/>
    <property type="match status" value="1"/>
</dbReference>
<keyword evidence="2" id="KW-0547">Nucleotide-binding</keyword>
<sequence>MDDDELVSLGEGPAAIVLAGMDEATGEAFALKVYPGRADRRTRAELDKELSALGTLSELGTVLVPTEAKELPDGRFGVRMELCAQSLADLVGTFGPLSVQDVLSLGEALATTLAAAHQAGVVHGGMTPGNVLFRASGAPVLADFGLALRQAFPGDAEVGFLAPETITDGTRDERTDLYGLGALLYFALTGHSPARERPGETADELTLRVLSEPLPPIGRPGLPAGLGPLVASLLARAPMERPIDADLVATRLGATPGTAATPRPLGAPILEYGPEHAKSRRKGKTWLIAGVAAGAAVLAAALVFVLQNRPSELSVPPASTEPAITTPTADPVRVDLADPVDRGTSVELSWRGSESTLRYAVIVAGADLPRKTFLVESGTSYRVDVEPGRQYCFVVQATDSVHFYESQSKGIRGARCVR</sequence>